<feature type="transmembrane region" description="Helical" evidence="1">
    <location>
        <begin position="82"/>
        <end position="106"/>
    </location>
</feature>
<feature type="transmembrane region" description="Helical" evidence="1">
    <location>
        <begin position="187"/>
        <end position="207"/>
    </location>
</feature>
<reference evidence="3 4" key="1">
    <citation type="submission" date="2018-07" db="EMBL/GenBank/DDBJ databases">
        <title>New species, Clostridium PI-S10-A1B.</title>
        <authorList>
            <person name="Krishna G."/>
            <person name="Summeta K."/>
            <person name="Shikha S."/>
            <person name="Prabhu P.B."/>
            <person name="Suresh K."/>
        </authorList>
    </citation>
    <scope>NUCLEOTIDE SEQUENCE [LARGE SCALE GENOMIC DNA]</scope>
    <source>
        <strain evidence="3 4">PI-S10-A1B</strain>
    </source>
</reference>
<keyword evidence="1" id="KW-0472">Membrane</keyword>
<keyword evidence="1" id="KW-1133">Transmembrane helix</keyword>
<evidence type="ECO:0000256" key="1">
    <source>
        <dbReference type="SAM" id="Phobius"/>
    </source>
</evidence>
<feature type="transmembrane region" description="Helical" evidence="1">
    <location>
        <begin position="112"/>
        <end position="136"/>
    </location>
</feature>
<dbReference type="Proteomes" id="UP000260680">
    <property type="component" value="Unassembled WGS sequence"/>
</dbReference>
<evidence type="ECO:0000313" key="3">
    <source>
        <dbReference type="EMBL" id="RFZ76122.1"/>
    </source>
</evidence>
<evidence type="ECO:0000313" key="2">
    <source>
        <dbReference type="EMBL" id="GLB30656.1"/>
    </source>
</evidence>
<dbReference type="EMBL" id="QOHO01000104">
    <property type="protein sequence ID" value="RFZ76122.1"/>
    <property type="molecule type" value="Genomic_DNA"/>
</dbReference>
<keyword evidence="1" id="KW-0812">Transmembrane</keyword>
<name>A0A3E2N569_9FIRM</name>
<dbReference type="Proteomes" id="UP001419084">
    <property type="component" value="Unassembled WGS sequence"/>
</dbReference>
<gene>
    <name evidence="3" type="ORF">DS742_25185</name>
    <name evidence="2" type="ORF">LAD12857_25790</name>
</gene>
<dbReference type="Pfam" id="PF13346">
    <property type="entry name" value="ABC2_membrane_5"/>
    <property type="match status" value="1"/>
</dbReference>
<feature type="transmembrane region" description="Helical" evidence="1">
    <location>
        <begin position="16"/>
        <end position="32"/>
    </location>
</feature>
<keyword evidence="5" id="KW-1185">Reference proteome</keyword>
<sequence length="217" mass="24351">MRGLLIKDFLLLKNQLRIFLLYIFLSVGMLVADFNPVFVINYTTLIFCMFTLSSISYDEFDNGYAFLFTLPITREQYTAEKYVFGILTGCLAWLVVTIIAVIMNVLRGRGDTWGIAVLALLFLFLAFLFLSVVIPVQLKFGQEKGRTALSLIIGLIFASAFLTVRTVKIFKVDLSAAAERLTALHQGPVIAVLLPGSLIVMIVSYLVSVRIMKKKQF</sequence>
<dbReference type="EMBL" id="BRPJ01000042">
    <property type="protein sequence ID" value="GLB30656.1"/>
    <property type="molecule type" value="Genomic_DNA"/>
</dbReference>
<dbReference type="RefSeq" id="WP_117419686.1">
    <property type="nucleotide sequence ID" value="NZ_BRPJ01000042.1"/>
</dbReference>
<comment type="caution">
    <text evidence="3">The sequence shown here is derived from an EMBL/GenBank/DDBJ whole genome shotgun (WGS) entry which is preliminary data.</text>
</comment>
<reference evidence="2 5" key="2">
    <citation type="journal article" date="2024" name="Int. J. Syst. Evol. Microbiol.">
        <title>Lacrimispora brassicae sp. nov. isolated from fermented cabbage, and proposal of Clostridium indicum Gundawar et al. 2019 and Clostridium methoxybenzovorans Mechichi et al. 1999 as heterotypic synonyms of Lacrimispora amygdalina (Parshina et al. 2003) Haas and Blanchard 2020 and Lacrimispora indolis (McClung and McCoy 1957) Haas and Blanchard 2020, respectively.</title>
        <authorList>
            <person name="Kobayashi H."/>
            <person name="Tanizawa Y."/>
            <person name="Sakamoto M."/>
            <person name="Ohkuma M."/>
            <person name="Tohno M."/>
        </authorList>
    </citation>
    <scope>NUCLEOTIDE SEQUENCE [LARGE SCALE GENOMIC DNA]</scope>
    <source>
        <strain evidence="2 5">DSM 12857</strain>
    </source>
</reference>
<protein>
    <submittedName>
        <fullName evidence="3">ABC-2 transporter permease</fullName>
    </submittedName>
</protein>
<dbReference type="InterPro" id="IPR025699">
    <property type="entry name" value="ABC2_memb-like"/>
</dbReference>
<organism evidence="3 4">
    <name type="scientific">Lacrimispora amygdalina</name>
    <dbReference type="NCBI Taxonomy" id="253257"/>
    <lineage>
        <taxon>Bacteria</taxon>
        <taxon>Bacillati</taxon>
        <taxon>Bacillota</taxon>
        <taxon>Clostridia</taxon>
        <taxon>Lachnospirales</taxon>
        <taxon>Lachnospiraceae</taxon>
        <taxon>Lacrimispora</taxon>
    </lineage>
</organism>
<evidence type="ECO:0000313" key="4">
    <source>
        <dbReference type="Proteomes" id="UP000260680"/>
    </source>
</evidence>
<evidence type="ECO:0000313" key="5">
    <source>
        <dbReference type="Proteomes" id="UP001419084"/>
    </source>
</evidence>
<dbReference type="AlphaFoldDB" id="A0A3E2N569"/>
<dbReference type="OrthoDB" id="1655186at2"/>
<feature type="transmembrane region" description="Helical" evidence="1">
    <location>
        <begin position="148"/>
        <end position="167"/>
    </location>
</feature>
<proteinExistence type="predicted"/>
<accession>A0A3E2N569</accession>